<evidence type="ECO:0000256" key="7">
    <source>
        <dbReference type="SAM" id="Phobius"/>
    </source>
</evidence>
<dbReference type="Proteomes" id="UP001501321">
    <property type="component" value="Unassembled WGS sequence"/>
</dbReference>
<evidence type="ECO:0000313" key="10">
    <source>
        <dbReference type="EMBL" id="GAA4493910.1"/>
    </source>
</evidence>
<evidence type="ECO:0000256" key="6">
    <source>
        <dbReference type="ARBA" id="ARBA00038076"/>
    </source>
</evidence>
<dbReference type="Pfam" id="PF02687">
    <property type="entry name" value="FtsX"/>
    <property type="match status" value="1"/>
</dbReference>
<dbReference type="EMBL" id="BAABFC010000001">
    <property type="protein sequence ID" value="GAA4493910.1"/>
    <property type="molecule type" value="Genomic_DNA"/>
</dbReference>
<accession>A0ABP8PWW8</accession>
<protein>
    <recommendedName>
        <fullName evidence="12">ABC transporter permease</fullName>
    </recommendedName>
</protein>
<evidence type="ECO:0000256" key="1">
    <source>
        <dbReference type="ARBA" id="ARBA00004651"/>
    </source>
</evidence>
<feature type="domain" description="ABC3 transporter permease C-terminal" evidence="8">
    <location>
        <begin position="280"/>
        <end position="392"/>
    </location>
</feature>
<evidence type="ECO:0008006" key="12">
    <source>
        <dbReference type="Google" id="ProtNLM"/>
    </source>
</evidence>
<keyword evidence="4 7" id="KW-1133">Transmembrane helix</keyword>
<organism evidence="10 11">
    <name type="scientific">Pseudaeromonas paramecii</name>
    <dbReference type="NCBI Taxonomy" id="2138166"/>
    <lineage>
        <taxon>Bacteria</taxon>
        <taxon>Pseudomonadati</taxon>
        <taxon>Pseudomonadota</taxon>
        <taxon>Gammaproteobacteria</taxon>
        <taxon>Aeromonadales</taxon>
        <taxon>Aeromonadaceae</taxon>
        <taxon>Pseudaeromonas</taxon>
    </lineage>
</organism>
<feature type="transmembrane region" description="Helical" evidence="7">
    <location>
        <begin position="269"/>
        <end position="298"/>
    </location>
</feature>
<keyword evidence="5 7" id="KW-0472">Membrane</keyword>
<evidence type="ECO:0000313" key="11">
    <source>
        <dbReference type="Proteomes" id="UP001501321"/>
    </source>
</evidence>
<comment type="caution">
    <text evidence="10">The sequence shown here is derived from an EMBL/GenBank/DDBJ whole genome shotgun (WGS) entry which is preliminary data.</text>
</comment>
<sequence length="401" mass="42672">MRLSDCLAFAHQALTRHRGRSSLQLLAVAAAVCSVLLLTALGEGARRYVAAEFAFLGKDLLVMLPGRKQTTGGLPPLGASLRDITLEDMAFLARQLPRVRLAPLVVGNSQIRQGARSRHRPVLGTTMTFFTTHKLRLVAGSPLPDVPATQATPVCVLGAGLAQELFAARSPLGQWIRIDDRRFRVLGVFHSASSNLGWQLDDSLLIPVGSALALYDTQALFRLFIQARDGQPLSPLAQRLEQLMRQRHQGNLDVTLLQPDAMLATFSDIMATLTLAVVGIGAISLLVAGILLMNLSLVSARQRTAEIGLLKALGAPARLILQLLLTEALLLTGLGGLLGLAVGYGLVTLSGWVYPGFPLAIPPWAALAALACALGTGLLFAWLPAARAARLPAVASLRGRL</sequence>
<evidence type="ECO:0000256" key="2">
    <source>
        <dbReference type="ARBA" id="ARBA00022475"/>
    </source>
</evidence>
<dbReference type="PANTHER" id="PTHR30572:SF4">
    <property type="entry name" value="ABC TRANSPORTER PERMEASE YTRF"/>
    <property type="match status" value="1"/>
</dbReference>
<evidence type="ECO:0000256" key="5">
    <source>
        <dbReference type="ARBA" id="ARBA00023136"/>
    </source>
</evidence>
<comment type="subcellular location">
    <subcellularLocation>
        <location evidence="1">Cell membrane</location>
        <topology evidence="1">Multi-pass membrane protein</topology>
    </subcellularLocation>
</comment>
<comment type="similarity">
    <text evidence="6">Belongs to the ABC-4 integral membrane protein family.</text>
</comment>
<dbReference type="InterPro" id="IPR050250">
    <property type="entry name" value="Macrolide_Exporter_MacB"/>
</dbReference>
<dbReference type="RefSeq" id="WP_345009692.1">
    <property type="nucleotide sequence ID" value="NZ_BAABFC010000001.1"/>
</dbReference>
<reference evidence="11" key="1">
    <citation type="journal article" date="2019" name="Int. J. Syst. Evol. Microbiol.">
        <title>The Global Catalogue of Microorganisms (GCM) 10K type strain sequencing project: providing services to taxonomists for standard genome sequencing and annotation.</title>
        <authorList>
            <consortium name="The Broad Institute Genomics Platform"/>
            <consortium name="The Broad Institute Genome Sequencing Center for Infectious Disease"/>
            <person name="Wu L."/>
            <person name="Ma J."/>
        </authorList>
    </citation>
    <scope>NUCLEOTIDE SEQUENCE [LARGE SCALE GENOMIC DNA]</scope>
    <source>
        <strain evidence="11">JCM 32226</strain>
    </source>
</reference>
<name>A0ABP8PWW8_9GAMM</name>
<gene>
    <name evidence="10" type="ORF">GCM10023095_04840</name>
</gene>
<feature type="domain" description="MacB-like periplasmic core" evidence="9">
    <location>
        <begin position="23"/>
        <end position="243"/>
    </location>
</feature>
<feature type="transmembrane region" description="Helical" evidence="7">
    <location>
        <begin position="364"/>
        <end position="383"/>
    </location>
</feature>
<evidence type="ECO:0000256" key="4">
    <source>
        <dbReference type="ARBA" id="ARBA00022989"/>
    </source>
</evidence>
<keyword evidence="2" id="KW-1003">Cell membrane</keyword>
<dbReference type="InterPro" id="IPR003838">
    <property type="entry name" value="ABC3_permease_C"/>
</dbReference>
<keyword evidence="3 7" id="KW-0812">Transmembrane</keyword>
<keyword evidence="11" id="KW-1185">Reference proteome</keyword>
<evidence type="ECO:0000259" key="9">
    <source>
        <dbReference type="Pfam" id="PF12704"/>
    </source>
</evidence>
<dbReference type="PANTHER" id="PTHR30572">
    <property type="entry name" value="MEMBRANE COMPONENT OF TRANSPORTER-RELATED"/>
    <property type="match status" value="1"/>
</dbReference>
<dbReference type="Pfam" id="PF12704">
    <property type="entry name" value="MacB_PCD"/>
    <property type="match status" value="1"/>
</dbReference>
<proteinExistence type="inferred from homology"/>
<dbReference type="InterPro" id="IPR025857">
    <property type="entry name" value="MacB_PCD"/>
</dbReference>
<evidence type="ECO:0000256" key="3">
    <source>
        <dbReference type="ARBA" id="ARBA00022692"/>
    </source>
</evidence>
<evidence type="ECO:0000259" key="8">
    <source>
        <dbReference type="Pfam" id="PF02687"/>
    </source>
</evidence>
<feature type="transmembrane region" description="Helical" evidence="7">
    <location>
        <begin position="319"/>
        <end position="344"/>
    </location>
</feature>